<organism evidence="1 2">
    <name type="scientific">Arthrobacter jiangjiafuii</name>
    <dbReference type="NCBI Taxonomy" id="2817475"/>
    <lineage>
        <taxon>Bacteria</taxon>
        <taxon>Bacillati</taxon>
        <taxon>Actinomycetota</taxon>
        <taxon>Actinomycetes</taxon>
        <taxon>Micrococcales</taxon>
        <taxon>Micrococcaceae</taxon>
        <taxon>Arthrobacter</taxon>
    </lineage>
</organism>
<accession>A0A975M2U0</accession>
<evidence type="ECO:0000313" key="1">
    <source>
        <dbReference type="EMBL" id="QWC08880.1"/>
    </source>
</evidence>
<reference evidence="1 2" key="1">
    <citation type="submission" date="2021-05" db="EMBL/GenBank/DDBJ databases">
        <title>Novel species in genus Arthrobacter.</title>
        <authorList>
            <person name="Zhang G."/>
        </authorList>
    </citation>
    <scope>NUCLEOTIDE SEQUENCE [LARGE SCALE GENOMIC DNA]</scope>
    <source>
        <strain evidence="2">zg-ZUI227</strain>
    </source>
</reference>
<proteinExistence type="predicted"/>
<dbReference type="KEGG" id="ajg:KKR91_10010"/>
<evidence type="ECO:0000313" key="2">
    <source>
        <dbReference type="Proteomes" id="UP000676885"/>
    </source>
</evidence>
<keyword evidence="2" id="KW-1185">Reference proteome</keyword>
<dbReference type="EMBL" id="CP076022">
    <property type="protein sequence ID" value="QWC08880.1"/>
    <property type="molecule type" value="Genomic_DNA"/>
</dbReference>
<dbReference type="Proteomes" id="UP000676885">
    <property type="component" value="Chromosome"/>
</dbReference>
<sequence length="142" mass="15709">MAGFQQGMRTDPLLQGTEQIGIGHSWGYQNLTSSEIYGADYDKSISLSGAGMQEDWVPDADTAYSNYVYGADALHRTQNIPGGLVWDGNVPGKHDSFTQHKYYRPNRGTKLPDISMEDHSLIASDSADNAEALEDMYREVTE</sequence>
<dbReference type="RefSeq" id="WP_210229183.1">
    <property type="nucleotide sequence ID" value="NZ_CP076022.1"/>
</dbReference>
<gene>
    <name evidence="1" type="ORF">KKR91_10010</name>
</gene>
<protein>
    <submittedName>
        <fullName evidence="1">Uncharacterized protein</fullName>
    </submittedName>
</protein>
<dbReference type="AlphaFoldDB" id="A0A975M2U0"/>
<name>A0A975M2U0_9MICC</name>